<evidence type="ECO:0000256" key="7">
    <source>
        <dbReference type="ARBA" id="ARBA00023002"/>
    </source>
</evidence>
<keyword evidence="4" id="KW-0028">Amino-acid biosynthesis</keyword>
<evidence type="ECO:0000256" key="6">
    <source>
        <dbReference type="ARBA" id="ARBA00022827"/>
    </source>
</evidence>
<dbReference type="CDD" id="cd00537">
    <property type="entry name" value="MTHFR"/>
    <property type="match status" value="1"/>
</dbReference>
<dbReference type="KEGG" id="alq:C7Y71_005890"/>
<comment type="pathway">
    <text evidence="10">Amino-acid biosynthesis; L-methionine biosynthesis via de novo pathway.</text>
</comment>
<dbReference type="InterPro" id="IPR029041">
    <property type="entry name" value="FAD-linked_oxidoreductase-like"/>
</dbReference>
<keyword evidence="5 12" id="KW-0285">Flavoprotein</keyword>
<dbReference type="AlphaFoldDB" id="A0A5P8E6H2"/>
<comment type="similarity">
    <text evidence="3 12">Belongs to the methylenetetrahydrofolate reductase family.</text>
</comment>
<evidence type="ECO:0000313" key="14">
    <source>
        <dbReference type="Proteomes" id="UP000249375"/>
    </source>
</evidence>
<dbReference type="SUPFAM" id="SSF51730">
    <property type="entry name" value="FAD-linked oxidoreductase"/>
    <property type="match status" value="1"/>
</dbReference>
<evidence type="ECO:0000256" key="2">
    <source>
        <dbReference type="ARBA" id="ARBA00004777"/>
    </source>
</evidence>
<dbReference type="FunFam" id="3.20.20.220:FF:000015">
    <property type="entry name" value="Methylenetetrahydrofolate reductase"/>
    <property type="match status" value="1"/>
</dbReference>
<dbReference type="Proteomes" id="UP000249375">
    <property type="component" value="Chromosome"/>
</dbReference>
<comment type="cofactor">
    <cofactor evidence="1 12">
        <name>FAD</name>
        <dbReference type="ChEBI" id="CHEBI:57692"/>
    </cofactor>
</comment>
<keyword evidence="9" id="KW-0486">Methionine biosynthesis</keyword>
<protein>
    <recommendedName>
        <fullName evidence="12">Methylenetetrahydrofolate reductase</fullName>
        <ecNumber evidence="12">1.5.1.54</ecNumber>
    </recommendedName>
</protein>
<organism evidence="13 14">
    <name type="scientific">Pseudoprevotella muciniphila</name>
    <dbReference type="NCBI Taxonomy" id="2133944"/>
    <lineage>
        <taxon>Bacteria</taxon>
        <taxon>Pseudomonadati</taxon>
        <taxon>Bacteroidota</taxon>
        <taxon>Bacteroidia</taxon>
        <taxon>Bacteroidales</taxon>
        <taxon>Prevotellaceae</taxon>
        <taxon>Pseudoprevotella</taxon>
    </lineage>
</organism>
<dbReference type="EMBL" id="CP033459">
    <property type="protein sequence ID" value="QFQ12581.1"/>
    <property type="molecule type" value="Genomic_DNA"/>
</dbReference>
<proteinExistence type="inferred from homology"/>
<dbReference type="GO" id="GO:0035999">
    <property type="term" value="P:tetrahydrofolate interconversion"/>
    <property type="evidence" value="ECO:0007669"/>
    <property type="project" value="UniProtKB-UniPathway"/>
</dbReference>
<evidence type="ECO:0000256" key="4">
    <source>
        <dbReference type="ARBA" id="ARBA00022605"/>
    </source>
</evidence>
<sequence length="319" mass="36193">MRIIELIAQEERTAFSFEVLPPMKGTGLDRLRTVVDKLREFDPKYINITTHSAEYVYEERADGLMQRHAVRRRPGTVAVAAALQYEYGIPVVPHVLCQGFTREETEYVLLDLQFLGMTNILAMRGDKPKMPNLSKPLQEGEVNEHATDLIEQINDFNNGRFIDGTAMKEQGVPFSYGVACYPERHEEAPNMESDMHWFKRKVELGADYGVTQLFYNNAAYFDFVGQVRAMGVDVPIIPGIKPFSKLSQLTSIPKTFRVEMPEALTKEAYKCKTDEDAYHLGVEWGIAQCKELIAHGVPSIHFYSMGAAESIREIARAVY</sequence>
<comment type="catalytic activity">
    <reaction evidence="11">
        <text>(6S)-5-methyl-5,6,7,8-tetrahydrofolate + NAD(+) = (6R)-5,10-methylene-5,6,7,8-tetrahydrofolate + NADH + H(+)</text>
        <dbReference type="Rhea" id="RHEA:19821"/>
        <dbReference type="ChEBI" id="CHEBI:15378"/>
        <dbReference type="ChEBI" id="CHEBI:15636"/>
        <dbReference type="ChEBI" id="CHEBI:18608"/>
        <dbReference type="ChEBI" id="CHEBI:57540"/>
        <dbReference type="ChEBI" id="CHEBI:57945"/>
        <dbReference type="EC" id="1.5.1.54"/>
    </reaction>
    <physiologicalReaction direction="right-to-left" evidence="11">
        <dbReference type="Rhea" id="RHEA:19823"/>
    </physiologicalReaction>
</comment>
<evidence type="ECO:0000256" key="11">
    <source>
        <dbReference type="ARBA" id="ARBA00048628"/>
    </source>
</evidence>
<evidence type="ECO:0000256" key="3">
    <source>
        <dbReference type="ARBA" id="ARBA00006743"/>
    </source>
</evidence>
<dbReference type="Gene3D" id="3.20.20.220">
    <property type="match status" value="1"/>
</dbReference>
<evidence type="ECO:0000256" key="12">
    <source>
        <dbReference type="RuleBase" id="RU003862"/>
    </source>
</evidence>
<dbReference type="GO" id="GO:0106312">
    <property type="term" value="F:methylenetetrahydrofolate reductase (NADH) activity"/>
    <property type="evidence" value="ECO:0007669"/>
    <property type="project" value="UniProtKB-EC"/>
</dbReference>
<evidence type="ECO:0000256" key="5">
    <source>
        <dbReference type="ARBA" id="ARBA00022630"/>
    </source>
</evidence>
<dbReference type="OrthoDB" id="9812555at2"/>
<name>A0A5P8E6H2_9BACT</name>
<keyword evidence="14" id="KW-1185">Reference proteome</keyword>
<accession>A0A5P8E6H2</accession>
<dbReference type="EC" id="1.5.1.54" evidence="12"/>
<dbReference type="Pfam" id="PF02219">
    <property type="entry name" value="MTHFR"/>
    <property type="match status" value="1"/>
</dbReference>
<dbReference type="InterPro" id="IPR003171">
    <property type="entry name" value="Mehydrof_redctse-like"/>
</dbReference>
<dbReference type="InterPro" id="IPR004620">
    <property type="entry name" value="MTHF_reductase_bac"/>
</dbReference>
<dbReference type="NCBIfam" id="TIGR00676">
    <property type="entry name" value="fadh2"/>
    <property type="match status" value="1"/>
</dbReference>
<dbReference type="PANTHER" id="PTHR45754">
    <property type="entry name" value="METHYLENETETRAHYDROFOLATE REDUCTASE"/>
    <property type="match status" value="1"/>
</dbReference>
<dbReference type="PANTHER" id="PTHR45754:SF3">
    <property type="entry name" value="METHYLENETETRAHYDROFOLATE REDUCTASE (NADPH)"/>
    <property type="match status" value="1"/>
</dbReference>
<keyword evidence="8" id="KW-0520">NAD</keyword>
<dbReference type="GO" id="GO:0005829">
    <property type="term" value="C:cytosol"/>
    <property type="evidence" value="ECO:0007669"/>
    <property type="project" value="InterPro"/>
</dbReference>
<dbReference type="RefSeq" id="WP_111899377.1">
    <property type="nucleotide sequence ID" value="NZ_CP033459.1"/>
</dbReference>
<keyword evidence="7 12" id="KW-0560">Oxidoreductase</keyword>
<reference evidence="13 14" key="1">
    <citation type="submission" date="2018-11" db="EMBL/GenBank/DDBJ databases">
        <authorList>
            <person name="Na S.W."/>
            <person name="Baik M."/>
        </authorList>
    </citation>
    <scope>NUCLEOTIDE SEQUENCE [LARGE SCALE GENOMIC DNA]</scope>
    <source>
        <strain evidence="13 14">E39</strain>
    </source>
</reference>
<evidence type="ECO:0000313" key="13">
    <source>
        <dbReference type="EMBL" id="QFQ12581.1"/>
    </source>
</evidence>
<dbReference type="UniPathway" id="UPA00193"/>
<evidence type="ECO:0000256" key="1">
    <source>
        <dbReference type="ARBA" id="ARBA00001974"/>
    </source>
</evidence>
<dbReference type="GO" id="GO:0071949">
    <property type="term" value="F:FAD binding"/>
    <property type="evidence" value="ECO:0007669"/>
    <property type="project" value="TreeGrafter"/>
</dbReference>
<dbReference type="GO" id="GO:0009086">
    <property type="term" value="P:methionine biosynthetic process"/>
    <property type="evidence" value="ECO:0007669"/>
    <property type="project" value="UniProtKB-KW"/>
</dbReference>
<evidence type="ECO:0000256" key="10">
    <source>
        <dbReference type="ARBA" id="ARBA00034478"/>
    </source>
</evidence>
<evidence type="ECO:0000256" key="9">
    <source>
        <dbReference type="ARBA" id="ARBA00023167"/>
    </source>
</evidence>
<evidence type="ECO:0000256" key="8">
    <source>
        <dbReference type="ARBA" id="ARBA00023027"/>
    </source>
</evidence>
<keyword evidence="6 12" id="KW-0274">FAD</keyword>
<gene>
    <name evidence="13" type="primary">metF</name>
    <name evidence="13" type="ORF">C7Y71_005890</name>
</gene>
<comment type="pathway">
    <text evidence="2 12">One-carbon metabolism; tetrahydrofolate interconversion.</text>
</comment>